<gene>
    <name evidence="9" type="ORF">SsS58_08323</name>
</gene>
<dbReference type="GO" id="GO:0009007">
    <property type="term" value="F:site-specific DNA-methyltransferase (adenine-specific) activity"/>
    <property type="evidence" value="ECO:0007669"/>
    <property type="project" value="UniProtKB-EC"/>
</dbReference>
<comment type="similarity">
    <text evidence="1">Belongs to the N(4)/N(6)-methyltransferase family.</text>
</comment>
<dbReference type="RefSeq" id="WP_059084799.1">
    <property type="nucleotide sequence ID" value="NZ_BCMM01000068.1"/>
</dbReference>
<dbReference type="PANTHER" id="PTHR42933">
    <property type="entry name" value="SLR6095 PROTEIN"/>
    <property type="match status" value="1"/>
</dbReference>
<dbReference type="OrthoDB" id="9784823at2"/>
<dbReference type="PRINTS" id="PR00507">
    <property type="entry name" value="N12N6MTFRASE"/>
</dbReference>
<dbReference type="GO" id="GO:0009307">
    <property type="term" value="P:DNA restriction-modification system"/>
    <property type="evidence" value="ECO:0007669"/>
    <property type="project" value="UniProtKB-KW"/>
</dbReference>
<reference evidence="10" key="1">
    <citation type="submission" date="2015-11" db="EMBL/GenBank/DDBJ databases">
        <authorList>
            <consortium name="Cross-ministerial Strategic Innovation Promotion Program (SIP) consortium"/>
            <person name="Tomihama T."/>
            <person name="Ikenaga M."/>
            <person name="Sakai M."/>
            <person name="Okubo T."/>
            <person name="Ikeda S."/>
        </authorList>
    </citation>
    <scope>NUCLEOTIDE SEQUENCE [LARGE SCALE GENOMIC DNA]</scope>
    <source>
        <strain evidence="10">S58</strain>
    </source>
</reference>
<keyword evidence="5" id="KW-0949">S-adenosyl-L-methionine</keyword>
<evidence type="ECO:0000256" key="3">
    <source>
        <dbReference type="ARBA" id="ARBA00022603"/>
    </source>
</evidence>
<dbReference type="EMBL" id="BCMM01000068">
    <property type="protein sequence ID" value="GAQ67865.1"/>
    <property type="molecule type" value="Genomic_DNA"/>
</dbReference>
<dbReference type="Proteomes" id="UP000067448">
    <property type="component" value="Unassembled WGS sequence"/>
</dbReference>
<evidence type="ECO:0000313" key="10">
    <source>
        <dbReference type="Proteomes" id="UP000067448"/>
    </source>
</evidence>
<evidence type="ECO:0000313" key="9">
    <source>
        <dbReference type="EMBL" id="GAQ67865.1"/>
    </source>
</evidence>
<dbReference type="GO" id="GO:0032259">
    <property type="term" value="P:methylation"/>
    <property type="evidence" value="ECO:0007669"/>
    <property type="project" value="UniProtKB-KW"/>
</dbReference>
<evidence type="ECO:0000256" key="2">
    <source>
        <dbReference type="ARBA" id="ARBA00011900"/>
    </source>
</evidence>
<proteinExistence type="inferred from homology"/>
<dbReference type="GO" id="GO:0003677">
    <property type="term" value="F:DNA binding"/>
    <property type="evidence" value="ECO:0007669"/>
    <property type="project" value="InterPro"/>
</dbReference>
<keyword evidence="4 9" id="KW-0808">Transferase</keyword>
<comment type="catalytic activity">
    <reaction evidence="7">
        <text>a 2'-deoxyadenosine in DNA + S-adenosyl-L-methionine = an N(6)-methyl-2'-deoxyadenosine in DNA + S-adenosyl-L-homocysteine + H(+)</text>
        <dbReference type="Rhea" id="RHEA:15197"/>
        <dbReference type="Rhea" id="RHEA-COMP:12418"/>
        <dbReference type="Rhea" id="RHEA-COMP:12419"/>
        <dbReference type="ChEBI" id="CHEBI:15378"/>
        <dbReference type="ChEBI" id="CHEBI:57856"/>
        <dbReference type="ChEBI" id="CHEBI:59789"/>
        <dbReference type="ChEBI" id="CHEBI:90615"/>
        <dbReference type="ChEBI" id="CHEBI:90616"/>
        <dbReference type="EC" id="2.1.1.72"/>
    </reaction>
</comment>
<evidence type="ECO:0000256" key="6">
    <source>
        <dbReference type="ARBA" id="ARBA00022747"/>
    </source>
</evidence>
<keyword evidence="6" id="KW-0680">Restriction system</keyword>
<dbReference type="AlphaFoldDB" id="A0A117EGY6"/>
<feature type="domain" description="DNA methylase adenine-specific" evidence="8">
    <location>
        <begin position="178"/>
        <end position="428"/>
    </location>
</feature>
<evidence type="ECO:0000256" key="7">
    <source>
        <dbReference type="ARBA" id="ARBA00047942"/>
    </source>
</evidence>
<evidence type="ECO:0000259" key="8">
    <source>
        <dbReference type="Pfam" id="PF02384"/>
    </source>
</evidence>
<dbReference type="GO" id="GO:0008170">
    <property type="term" value="F:N-methyltransferase activity"/>
    <property type="evidence" value="ECO:0007669"/>
    <property type="project" value="InterPro"/>
</dbReference>
<protein>
    <recommendedName>
        <fullName evidence="2">site-specific DNA-methyltransferase (adenine-specific)</fullName>
        <ecNumber evidence="2">2.1.1.72</ecNumber>
    </recommendedName>
</protein>
<dbReference type="Gene3D" id="3.40.50.150">
    <property type="entry name" value="Vaccinia Virus protein VP39"/>
    <property type="match status" value="1"/>
</dbReference>
<dbReference type="Gene3D" id="1.20.1260.30">
    <property type="match status" value="1"/>
</dbReference>
<organism evidence="9 10">
    <name type="scientific">Streptomyces scabiei</name>
    <dbReference type="NCBI Taxonomy" id="1930"/>
    <lineage>
        <taxon>Bacteria</taxon>
        <taxon>Bacillati</taxon>
        <taxon>Actinomycetota</taxon>
        <taxon>Actinomycetes</taxon>
        <taxon>Kitasatosporales</taxon>
        <taxon>Streptomycetaceae</taxon>
        <taxon>Streptomyces</taxon>
    </lineage>
</organism>
<reference evidence="9 10" key="2">
    <citation type="journal article" date="2016" name="Genome Announc.">
        <title>Draft Genome Sequences of Streptomyces scabiei S58, Streptomyces turgidiscabies T45, and Streptomyces acidiscabies a10, the Pathogens of Potato Common Scab, Isolated in Japan.</title>
        <authorList>
            <person name="Tomihama T."/>
            <person name="Nishi Y."/>
            <person name="Sakai M."/>
            <person name="Ikenaga M."/>
            <person name="Okubo T."/>
            <person name="Ikeda S."/>
        </authorList>
    </citation>
    <scope>NUCLEOTIDE SEQUENCE [LARGE SCALE GENOMIC DNA]</scope>
    <source>
        <strain evidence="9 10">S58</strain>
    </source>
</reference>
<dbReference type="InterPro" id="IPR051537">
    <property type="entry name" value="DNA_Adenine_Mtase"/>
</dbReference>
<dbReference type="EC" id="2.1.1.72" evidence="2"/>
<dbReference type="Pfam" id="PF02384">
    <property type="entry name" value="N6_Mtase"/>
    <property type="match status" value="1"/>
</dbReference>
<evidence type="ECO:0000256" key="5">
    <source>
        <dbReference type="ARBA" id="ARBA00022691"/>
    </source>
</evidence>
<dbReference type="SUPFAM" id="SSF53335">
    <property type="entry name" value="S-adenosyl-L-methionine-dependent methyltransferases"/>
    <property type="match status" value="1"/>
</dbReference>
<dbReference type="InterPro" id="IPR038333">
    <property type="entry name" value="T1MK-like_N_sf"/>
</dbReference>
<accession>A0A117EGY6</accession>
<keyword evidence="3 9" id="KW-0489">Methyltransferase</keyword>
<dbReference type="PANTHER" id="PTHR42933:SF4">
    <property type="entry name" value="TYPE I RESTRICTION ENZYME ECOKI METHYLASE SUBUNIT"/>
    <property type="match status" value="1"/>
</dbReference>
<sequence length="507" mass="55196">MANGFGRGNGAAAATVRPEKLWDGDEIADRFWKFYREETSTRAITRLQFVEHVGYLLFLKLDHERAQRSARFAHPPVAPAGAWPDLALLSGDALHTALTGLMDKLGDQSLTDRPDRQTASVVFRDAQPWDLDRMAELNELIVEQIDPYQWLAVRQAELGGAFSRMLRDCSDDIDLKIDTGQTLTPLPILNAITKVLGVGPEDIVIDPACGTGTTLIAAYNAMLAANRQLPPTALAGADLDAQMCRLAMLNILLHTGRPFAAPAPVQLADTLKRRSPVVRSVSGVVPTVAICNPPFKSNGVQPDATMRDDFWAYGDFPTNFLQHLAITLPQGARAAVFVPDGVLFGGGAAATVRDRLLRNCDVHTLLRLPTGLFHRKGVKSNILFFTKSAPKPNGEPATRDLWVYDARTGNHHTDTGNPVTEADFEDFVASCLPEGGFGSRDDSGSKRFRRYPVKELLARPKTSLDLPAHLAPEISDFGSPKEIASEVAARLDEAAAHFRQVAEALPG</sequence>
<reference evidence="10" key="3">
    <citation type="submission" date="2016-02" db="EMBL/GenBank/DDBJ databases">
        <title>Draft genome of pathogenic Streptomyces sp. in Japan.</title>
        <authorList>
            <person name="Tomihama T."/>
            <person name="Ikenaga M."/>
            <person name="Sakai M."/>
            <person name="Okubo T."/>
            <person name="Ikeda S."/>
        </authorList>
    </citation>
    <scope>NUCLEOTIDE SEQUENCE [LARGE SCALE GENOMIC DNA]</scope>
    <source>
        <strain evidence="10">S58</strain>
    </source>
</reference>
<evidence type="ECO:0000256" key="1">
    <source>
        <dbReference type="ARBA" id="ARBA00006594"/>
    </source>
</evidence>
<evidence type="ECO:0000256" key="4">
    <source>
        <dbReference type="ARBA" id="ARBA00022679"/>
    </source>
</evidence>
<comment type="caution">
    <text evidence="9">The sequence shown here is derived from an EMBL/GenBank/DDBJ whole genome shotgun (WGS) entry which is preliminary data.</text>
</comment>
<name>A0A117EGY6_STRSC</name>
<dbReference type="InterPro" id="IPR003356">
    <property type="entry name" value="DNA_methylase_A-5"/>
</dbReference>
<dbReference type="InterPro" id="IPR029063">
    <property type="entry name" value="SAM-dependent_MTases_sf"/>
</dbReference>